<feature type="domain" description="Disease resistance protein winged helix" evidence="6">
    <location>
        <begin position="193"/>
        <end position="262"/>
    </location>
</feature>
<dbReference type="SUPFAM" id="SSF52058">
    <property type="entry name" value="L domain-like"/>
    <property type="match status" value="1"/>
</dbReference>
<evidence type="ECO:0000256" key="1">
    <source>
        <dbReference type="ARBA" id="ARBA00022614"/>
    </source>
</evidence>
<keyword evidence="3" id="KW-0611">Plant defense</keyword>
<feature type="coiled-coil region" evidence="4">
    <location>
        <begin position="26"/>
        <end position="88"/>
    </location>
</feature>
<accession>A0AAV5MLT3</accession>
<dbReference type="Pfam" id="PF23559">
    <property type="entry name" value="WHD_DRP"/>
    <property type="match status" value="1"/>
</dbReference>
<dbReference type="PANTHER" id="PTHR33463">
    <property type="entry name" value="NB-ARC DOMAIN-CONTAINING PROTEIN-RELATED"/>
    <property type="match status" value="1"/>
</dbReference>
<dbReference type="InterPro" id="IPR057135">
    <property type="entry name" value="At4g27190-like_LRR"/>
</dbReference>
<evidence type="ECO:0000256" key="2">
    <source>
        <dbReference type="ARBA" id="ARBA00022737"/>
    </source>
</evidence>
<sequence length="760" mass="86998">MELLVEPIMELVKCLWRSACTYLDHHSNFNEAVSDLRRERENLNSQKEEINSKVQDEVLWGRKRKREVESWLHDVQQINDEVDEIEGKIERVKWYSRGHLGKLVCRKIEVVKKIRVDGCFRDGLVDDRPPTRGVIMSNDNPVGEDSAKEKIRGYLVGNEVRKIGVCGIGGRLRFSYDRLNNFEIQSCFLYCSLFPEDYPFQTEGLVEGWIDEGLIDVLPSRKAAYDRGHAFLNMLVKKCLLEKTVNWGDDVFKMHDVMRDMAIKSIGPEFGYMVKARMKLTEVPEEHGWGNDLKKVSLMENKISKIPLGLCPKCPTLSTLILSNNDNLSEIPKSFFEGMPELKVLDLSQTGIETLPNSISNLEKLSSMRLSECYSLRYLPSLAKLTALKKLDLLWCDAVVVPQGMEKLISLEYLDLSCCGNLGESPVGMLSNLSKLQYLSVYLGLEIKGEEVAGLKKLETFECEFDDIQGYNHFVNSQDFRILTDYGIAVGPFGSELDQDIHQRKPVVKIHHWNLGDERIVLPDNLQRLKIVQCGNMRSGLNKAVLLEKATELRSCDIDECEDMECVVDLNSSSCLVLDKLEELHLCRLFELSVLVRVEGVATPLHVFSNLKRLSIELCSMRKLLPLELLQTFQNLEKICVRHCWDMEEIIASSDSDASSDKFTFPKLRILWLDDLPQLKSICSAKGVMVCDSIEQIGILKCRELKRIPVQLPLLDNGQPSPPPCLREIYVDRDAKEWWESVEWDHKNLLQPFLKYSPWS</sequence>
<feature type="domain" description="Disease resistance protein At4g27190-like leucine-rich repeats" evidence="5">
    <location>
        <begin position="604"/>
        <end position="708"/>
    </location>
</feature>
<comment type="caution">
    <text evidence="8">The sequence shown here is derived from an EMBL/GenBank/DDBJ whole genome shotgun (WGS) entry which is preliminary data.</text>
</comment>
<evidence type="ECO:0000313" key="8">
    <source>
        <dbReference type="EMBL" id="GKV50961.1"/>
    </source>
</evidence>
<evidence type="ECO:0000259" key="6">
    <source>
        <dbReference type="Pfam" id="PF23559"/>
    </source>
</evidence>
<gene>
    <name evidence="8" type="ORF">SLEP1_g57638</name>
</gene>
<protein>
    <recommendedName>
        <fullName evidence="10">Disease resistance protein</fullName>
    </recommendedName>
</protein>
<organism evidence="8 9">
    <name type="scientific">Rubroshorea leprosula</name>
    <dbReference type="NCBI Taxonomy" id="152421"/>
    <lineage>
        <taxon>Eukaryota</taxon>
        <taxon>Viridiplantae</taxon>
        <taxon>Streptophyta</taxon>
        <taxon>Embryophyta</taxon>
        <taxon>Tracheophyta</taxon>
        <taxon>Spermatophyta</taxon>
        <taxon>Magnoliopsida</taxon>
        <taxon>eudicotyledons</taxon>
        <taxon>Gunneridae</taxon>
        <taxon>Pentapetalae</taxon>
        <taxon>rosids</taxon>
        <taxon>malvids</taxon>
        <taxon>Malvales</taxon>
        <taxon>Dipterocarpaceae</taxon>
        <taxon>Rubroshorea</taxon>
    </lineage>
</organism>
<reference evidence="8 9" key="1">
    <citation type="journal article" date="2021" name="Commun. Biol.">
        <title>The genome of Shorea leprosula (Dipterocarpaceae) highlights the ecological relevance of drought in aseasonal tropical rainforests.</title>
        <authorList>
            <person name="Ng K.K.S."/>
            <person name="Kobayashi M.J."/>
            <person name="Fawcett J.A."/>
            <person name="Hatakeyama M."/>
            <person name="Paape T."/>
            <person name="Ng C.H."/>
            <person name="Ang C.C."/>
            <person name="Tnah L.H."/>
            <person name="Lee C.T."/>
            <person name="Nishiyama T."/>
            <person name="Sese J."/>
            <person name="O'Brien M.J."/>
            <person name="Copetti D."/>
            <person name="Mohd Noor M.I."/>
            <person name="Ong R.C."/>
            <person name="Putra M."/>
            <person name="Sireger I.Z."/>
            <person name="Indrioko S."/>
            <person name="Kosugi Y."/>
            <person name="Izuno A."/>
            <person name="Isagi Y."/>
            <person name="Lee S.L."/>
            <person name="Shimizu K.K."/>
        </authorList>
    </citation>
    <scope>NUCLEOTIDE SEQUENCE [LARGE SCALE GENOMIC DNA]</scope>
    <source>
        <strain evidence="8">214</strain>
    </source>
</reference>
<dbReference type="EMBL" id="BPVZ01000415">
    <property type="protein sequence ID" value="GKV50961.1"/>
    <property type="molecule type" value="Genomic_DNA"/>
</dbReference>
<dbReference type="GO" id="GO:0006952">
    <property type="term" value="P:defense response"/>
    <property type="evidence" value="ECO:0007669"/>
    <property type="project" value="UniProtKB-KW"/>
</dbReference>
<name>A0AAV5MLT3_9ROSI</name>
<keyword evidence="4" id="KW-0175">Coiled coil</keyword>
<evidence type="ECO:0000256" key="4">
    <source>
        <dbReference type="SAM" id="Coils"/>
    </source>
</evidence>
<feature type="domain" description="Disease resistance R13L4/SHOC-2-like LRR" evidence="7">
    <location>
        <begin position="314"/>
        <end position="460"/>
    </location>
</feature>
<dbReference type="InterPro" id="IPR036388">
    <property type="entry name" value="WH-like_DNA-bd_sf"/>
</dbReference>
<evidence type="ECO:0000259" key="7">
    <source>
        <dbReference type="Pfam" id="PF23598"/>
    </source>
</evidence>
<dbReference type="Pfam" id="PF23247">
    <property type="entry name" value="LRR_RPS2"/>
    <property type="match status" value="1"/>
</dbReference>
<dbReference type="AlphaFoldDB" id="A0AAV5MLT3"/>
<dbReference type="Gene3D" id="1.10.10.10">
    <property type="entry name" value="Winged helix-like DNA-binding domain superfamily/Winged helix DNA-binding domain"/>
    <property type="match status" value="1"/>
</dbReference>
<dbReference type="InterPro" id="IPR050905">
    <property type="entry name" value="Plant_NBS-LRR"/>
</dbReference>
<evidence type="ECO:0000256" key="3">
    <source>
        <dbReference type="ARBA" id="ARBA00022821"/>
    </source>
</evidence>
<evidence type="ECO:0000313" key="9">
    <source>
        <dbReference type="Proteomes" id="UP001054252"/>
    </source>
</evidence>
<proteinExistence type="predicted"/>
<keyword evidence="2" id="KW-0677">Repeat</keyword>
<dbReference type="FunFam" id="1.10.10.10:FF:000322">
    <property type="entry name" value="Probable disease resistance protein At1g63360"/>
    <property type="match status" value="1"/>
</dbReference>
<evidence type="ECO:0000259" key="5">
    <source>
        <dbReference type="Pfam" id="PF23247"/>
    </source>
</evidence>
<dbReference type="Proteomes" id="UP001054252">
    <property type="component" value="Unassembled WGS sequence"/>
</dbReference>
<dbReference type="PANTHER" id="PTHR33463:SF187">
    <property type="entry name" value="AND NB-ARC DOMAIN DISEASE RESISTANCE PROTEIN, PUTATIVE-RELATED"/>
    <property type="match status" value="1"/>
</dbReference>
<evidence type="ECO:0008006" key="10">
    <source>
        <dbReference type="Google" id="ProtNLM"/>
    </source>
</evidence>
<keyword evidence="1" id="KW-0433">Leucine-rich repeat</keyword>
<dbReference type="Pfam" id="PF23598">
    <property type="entry name" value="LRR_14"/>
    <property type="match status" value="1"/>
</dbReference>
<keyword evidence="9" id="KW-1185">Reference proteome</keyword>
<dbReference type="Gene3D" id="3.80.10.10">
    <property type="entry name" value="Ribonuclease Inhibitor"/>
    <property type="match status" value="2"/>
</dbReference>
<dbReference type="InterPro" id="IPR058922">
    <property type="entry name" value="WHD_DRP"/>
</dbReference>
<dbReference type="InterPro" id="IPR055414">
    <property type="entry name" value="LRR_R13L4/SHOC2-like"/>
</dbReference>
<dbReference type="InterPro" id="IPR032675">
    <property type="entry name" value="LRR_dom_sf"/>
</dbReference>